<dbReference type="Proteomes" id="UP001595799">
    <property type="component" value="Unassembled WGS sequence"/>
</dbReference>
<dbReference type="RefSeq" id="WP_382421907.1">
    <property type="nucleotide sequence ID" value="NZ_JBHSCW010000003.1"/>
</dbReference>
<reference evidence="2" key="1">
    <citation type="journal article" date="2019" name="Int. J. Syst. Evol. Microbiol.">
        <title>The Global Catalogue of Microorganisms (GCM) 10K type strain sequencing project: providing services to taxonomists for standard genome sequencing and annotation.</title>
        <authorList>
            <consortium name="The Broad Institute Genomics Platform"/>
            <consortium name="The Broad Institute Genome Sequencing Center for Infectious Disease"/>
            <person name="Wu L."/>
            <person name="Ma J."/>
        </authorList>
    </citation>
    <scope>NUCLEOTIDE SEQUENCE [LARGE SCALE GENOMIC DNA]</scope>
    <source>
        <strain evidence="2">CECT 8472</strain>
    </source>
</reference>
<keyword evidence="2" id="KW-1185">Reference proteome</keyword>
<dbReference type="SUPFAM" id="SSF141868">
    <property type="entry name" value="EAL domain-like"/>
    <property type="match status" value="1"/>
</dbReference>
<sequence>MESTTAQQKTVGTDTSDQVRRHRAVALLSKVEQLKGHCMGRTAVHLRISKLSEKGFNLHQARIIATVFETSLSVLEGEIYHLHNQDIVFIGLTRQLKALDAAEGKLASLLQDHDVSLEVLRREEILLRFTLDLYYEQFLSHIRNMAVREQRAYAEGTATVPEGFEERRPLDSKGLAELERLLENADITDLVRQQSACHLTEDLRSKPVFTEYYTSIREVERCLLPGTDLLDNRALFKYLTQILDLRMLVVLRHEASRSSKEMVSININVSTLHSQKFLKFDQEMPIGLRGRLMLELQYDDVFSDYKNFTFARDFVRQQGYRLCIDGIRLDGFSYVDRHQLQVDYVKLLWDDSWPRRFNNSIARELHELVQRNGSEHTILHRCQDEKIIRFGQKFGIQLFQGHYVDGLPRARGR</sequence>
<comment type="caution">
    <text evidence="1">The sequence shown here is derived from an EMBL/GenBank/DDBJ whole genome shotgun (WGS) entry which is preliminary data.</text>
</comment>
<evidence type="ECO:0000313" key="2">
    <source>
        <dbReference type="Proteomes" id="UP001595799"/>
    </source>
</evidence>
<name>A0ABV8ULX2_9PROT</name>
<dbReference type="InterPro" id="IPR035919">
    <property type="entry name" value="EAL_sf"/>
</dbReference>
<evidence type="ECO:0008006" key="3">
    <source>
        <dbReference type="Google" id="ProtNLM"/>
    </source>
</evidence>
<dbReference type="EMBL" id="JBHSCW010000003">
    <property type="protein sequence ID" value="MFC4351580.1"/>
    <property type="molecule type" value="Genomic_DNA"/>
</dbReference>
<gene>
    <name evidence="1" type="ORF">ACFOW6_08515</name>
</gene>
<protein>
    <recommendedName>
        <fullName evidence="3">EAL domain-containing protein</fullName>
    </recommendedName>
</protein>
<organism evidence="1 2">
    <name type="scientific">Fodinicurvata halophila</name>
    <dbReference type="NCBI Taxonomy" id="1419723"/>
    <lineage>
        <taxon>Bacteria</taxon>
        <taxon>Pseudomonadati</taxon>
        <taxon>Pseudomonadota</taxon>
        <taxon>Alphaproteobacteria</taxon>
        <taxon>Rhodospirillales</taxon>
        <taxon>Rhodovibrionaceae</taxon>
        <taxon>Fodinicurvata</taxon>
    </lineage>
</organism>
<accession>A0ABV8ULX2</accession>
<dbReference type="Gene3D" id="3.20.20.450">
    <property type="entry name" value="EAL domain"/>
    <property type="match status" value="1"/>
</dbReference>
<proteinExistence type="predicted"/>
<evidence type="ECO:0000313" key="1">
    <source>
        <dbReference type="EMBL" id="MFC4351580.1"/>
    </source>
</evidence>